<accession>G0RG29</accession>
<reference evidence="2 3" key="1">
    <citation type="journal article" date="2008" name="Nat. Biotechnol.">
        <title>Genome sequencing and analysis of the biomass-degrading fungus Trichoderma reesei (syn. Hypocrea jecorina).</title>
        <authorList>
            <person name="Martinez D."/>
            <person name="Berka R.M."/>
            <person name="Henrissat B."/>
            <person name="Saloheimo M."/>
            <person name="Arvas M."/>
            <person name="Baker S.E."/>
            <person name="Chapman J."/>
            <person name="Chertkov O."/>
            <person name="Coutinho P.M."/>
            <person name="Cullen D."/>
            <person name="Danchin E.G."/>
            <person name="Grigoriev I.V."/>
            <person name="Harris P."/>
            <person name="Jackson M."/>
            <person name="Kubicek C.P."/>
            <person name="Han C.S."/>
            <person name="Ho I."/>
            <person name="Larrondo L.F."/>
            <person name="de Leon A.L."/>
            <person name="Magnuson J.K."/>
            <person name="Merino S."/>
            <person name="Misra M."/>
            <person name="Nelson B."/>
            <person name="Putnam N."/>
            <person name="Robbertse B."/>
            <person name="Salamov A.A."/>
            <person name="Schmoll M."/>
            <person name="Terry A."/>
            <person name="Thayer N."/>
            <person name="Westerholm-Parvinen A."/>
            <person name="Schoch C.L."/>
            <person name="Yao J."/>
            <person name="Barabote R."/>
            <person name="Nelson M.A."/>
            <person name="Detter C."/>
            <person name="Bruce D."/>
            <person name="Kuske C.R."/>
            <person name="Xie G."/>
            <person name="Richardson P."/>
            <person name="Rokhsar D.S."/>
            <person name="Lucas S.M."/>
            <person name="Rubin E.M."/>
            <person name="Dunn-Coleman N."/>
            <person name="Ward M."/>
            <person name="Brettin T.S."/>
        </authorList>
    </citation>
    <scope>NUCLEOTIDE SEQUENCE [LARGE SCALE GENOMIC DNA]</scope>
    <source>
        <strain evidence="2 3">QM6a</strain>
    </source>
</reference>
<dbReference type="GO" id="GO:0004674">
    <property type="term" value="F:protein serine/threonine kinase activity"/>
    <property type="evidence" value="ECO:0007669"/>
    <property type="project" value="TreeGrafter"/>
</dbReference>
<dbReference type="EMBL" id="GL985061">
    <property type="protein sequence ID" value="EGR49705.1"/>
    <property type="molecule type" value="Genomic_DNA"/>
</dbReference>
<dbReference type="Proteomes" id="UP000008984">
    <property type="component" value="Unassembled WGS sequence"/>
</dbReference>
<dbReference type="HOGENOM" id="CLU_017513_4_1_1"/>
<proteinExistence type="predicted"/>
<dbReference type="PANTHER" id="PTHR24359:SF1">
    <property type="entry name" value="INHIBITOR OF NUCLEAR FACTOR KAPPA-B KINASE EPSILON SUBUNIT HOMOLOG 1-RELATED"/>
    <property type="match status" value="1"/>
</dbReference>
<dbReference type="PANTHER" id="PTHR24359">
    <property type="entry name" value="SERINE/THREONINE-PROTEIN KINASE SBK1"/>
    <property type="match status" value="1"/>
</dbReference>
<feature type="domain" description="Protein kinase" evidence="1">
    <location>
        <begin position="264"/>
        <end position="622"/>
    </location>
</feature>
<dbReference type="Pfam" id="PF00069">
    <property type="entry name" value="Pkinase"/>
    <property type="match status" value="1"/>
</dbReference>
<organism evidence="3">
    <name type="scientific">Hypocrea jecorina (strain QM6a)</name>
    <name type="common">Trichoderma reesei</name>
    <dbReference type="NCBI Taxonomy" id="431241"/>
    <lineage>
        <taxon>Eukaryota</taxon>
        <taxon>Fungi</taxon>
        <taxon>Dikarya</taxon>
        <taxon>Ascomycota</taxon>
        <taxon>Pezizomycotina</taxon>
        <taxon>Sordariomycetes</taxon>
        <taxon>Hypocreomycetidae</taxon>
        <taxon>Hypocreales</taxon>
        <taxon>Hypocreaceae</taxon>
        <taxon>Trichoderma</taxon>
    </lineage>
</organism>
<dbReference type="SMART" id="SM00220">
    <property type="entry name" value="S_TKc"/>
    <property type="match status" value="1"/>
</dbReference>
<evidence type="ECO:0000259" key="1">
    <source>
        <dbReference type="PROSITE" id="PS50011"/>
    </source>
</evidence>
<dbReference type="KEGG" id="tre:TRIREDRAFT_105820"/>
<dbReference type="InterPro" id="IPR011009">
    <property type="entry name" value="Kinase-like_dom_sf"/>
</dbReference>
<evidence type="ECO:0000313" key="3">
    <source>
        <dbReference type="Proteomes" id="UP000008984"/>
    </source>
</evidence>
<dbReference type="SUPFAM" id="SSF56112">
    <property type="entry name" value="Protein kinase-like (PK-like)"/>
    <property type="match status" value="1"/>
</dbReference>
<dbReference type="InterPro" id="IPR000719">
    <property type="entry name" value="Prot_kinase_dom"/>
</dbReference>
<dbReference type="GeneID" id="18481112"/>
<dbReference type="AlphaFoldDB" id="G0RG29"/>
<dbReference type="eggNOG" id="KOG0660">
    <property type="taxonomic scope" value="Eukaryota"/>
</dbReference>
<dbReference type="VEuPathDB" id="FungiDB:TRIREDRAFT_105820"/>
<dbReference type="PROSITE" id="PS50011">
    <property type="entry name" value="PROTEIN_KINASE_DOM"/>
    <property type="match status" value="1"/>
</dbReference>
<dbReference type="Gene3D" id="1.10.510.10">
    <property type="entry name" value="Transferase(Phosphotransferase) domain 1"/>
    <property type="match status" value="1"/>
</dbReference>
<dbReference type="GO" id="GO:0005524">
    <property type="term" value="F:ATP binding"/>
    <property type="evidence" value="ECO:0007669"/>
    <property type="project" value="InterPro"/>
</dbReference>
<evidence type="ECO:0000313" key="2">
    <source>
        <dbReference type="EMBL" id="EGR49705.1"/>
    </source>
</evidence>
<protein>
    <submittedName>
        <fullName evidence="2">Predicted protein</fullName>
    </submittedName>
</protein>
<dbReference type="OrthoDB" id="1046782at2759"/>
<dbReference type="RefSeq" id="XP_006964078.1">
    <property type="nucleotide sequence ID" value="XM_006964016.1"/>
</dbReference>
<name>G0RG29_HYPJQ</name>
<dbReference type="STRING" id="431241.G0RG29"/>
<keyword evidence="3" id="KW-1185">Reference proteome</keyword>
<sequence>MSRVKYSFISLMVLNGGPQLSSIAIILAATCSQKQTLTYRKAVEAYMRPIYAAQSSLANSVTMPTLSKNSSTSTFEADYLTFPYDKQEHALLTKPPIMATSQSKPPNDMNEPWKVIAGKQLRSKLIPESGDAGHKQFLPLGDLDSILSRESIASILGELPDCGSEMAEAMCSEIRGEGCEPSLKILATLIMIERVEHIIVFLELGIRDDKLPLPLDHQAEIFWNWSAHEIETFCEKQYVVIAPVFDFRAIKHVEWKKNFRMPFLEKLEWKRSGAHGEIAQIRIHPDHQVLENDLNLGSKTRRLALKRFKVQVQYHEFKQERDALIRFRSAENEHKNLIKLLLSYSRGGKHYLVFPWAQGNLVEFWKNTFNNPKSGRHSMWLIQQCFDISDALTKVHGSTERLSEEARAGMLGRHGDIKPENILYFGEPDSGECYLVVADFTLMRFHSTDTVHYTDATRVDFSRTYRPPEVMQASKVRIDQSYDVWTLGCVYLEFVTWYLIGYHAIREENFGSPTGDLLDNFQALRKREEGNYEVSDDKFFYYYAGYPKVKHSVRQLNPSSGSGCYTETNIAQMLCMISFRSSRIICWFHCRASGIVVSEILHRGRATCVFAAGVCGFELSLL</sequence>
<gene>
    <name evidence="2" type="ORF">TRIREDRAFT_105820</name>
</gene>